<dbReference type="SUPFAM" id="SSF81301">
    <property type="entry name" value="Nucleotidyltransferase"/>
    <property type="match status" value="1"/>
</dbReference>
<dbReference type="RefSeq" id="WP_108114551.1">
    <property type="nucleotide sequence ID" value="NZ_QBKT01000003.1"/>
</dbReference>
<evidence type="ECO:0000313" key="2">
    <source>
        <dbReference type="Proteomes" id="UP000244090"/>
    </source>
</evidence>
<accession>A0A2T6C206</accession>
<gene>
    <name evidence="1" type="ORF">C8N46_103451</name>
</gene>
<dbReference type="Proteomes" id="UP000244090">
    <property type="component" value="Unassembled WGS sequence"/>
</dbReference>
<proteinExistence type="predicted"/>
<organism evidence="1 2">
    <name type="scientific">Kordia periserrulae</name>
    <dbReference type="NCBI Taxonomy" id="701523"/>
    <lineage>
        <taxon>Bacteria</taxon>
        <taxon>Pseudomonadati</taxon>
        <taxon>Bacteroidota</taxon>
        <taxon>Flavobacteriia</taxon>
        <taxon>Flavobacteriales</taxon>
        <taxon>Flavobacteriaceae</taxon>
        <taxon>Kordia</taxon>
    </lineage>
</organism>
<dbReference type="Gene3D" id="3.30.460.40">
    <property type="match status" value="1"/>
</dbReference>
<dbReference type="InterPro" id="IPR043519">
    <property type="entry name" value="NT_sf"/>
</dbReference>
<comment type="caution">
    <text evidence="1">The sequence shown here is derived from an EMBL/GenBank/DDBJ whole genome shotgun (WGS) entry which is preliminary data.</text>
</comment>
<dbReference type="AlphaFoldDB" id="A0A2T6C206"/>
<dbReference type="EMBL" id="QBKT01000003">
    <property type="protein sequence ID" value="PTX62351.1"/>
    <property type="molecule type" value="Genomic_DNA"/>
</dbReference>
<protein>
    <submittedName>
        <fullName evidence="1">Uncharacterized protein</fullName>
    </submittedName>
</protein>
<name>A0A2T6C206_9FLAO</name>
<reference evidence="1 2" key="1">
    <citation type="submission" date="2018-04" db="EMBL/GenBank/DDBJ databases">
        <title>Genomic Encyclopedia of Archaeal and Bacterial Type Strains, Phase II (KMG-II): from individual species to whole genera.</title>
        <authorList>
            <person name="Goeker M."/>
        </authorList>
    </citation>
    <scope>NUCLEOTIDE SEQUENCE [LARGE SCALE GENOMIC DNA]</scope>
    <source>
        <strain evidence="1 2">DSM 25731</strain>
    </source>
</reference>
<evidence type="ECO:0000313" key="1">
    <source>
        <dbReference type="EMBL" id="PTX62351.1"/>
    </source>
</evidence>
<keyword evidence="2" id="KW-1185">Reference proteome</keyword>
<sequence>MLFNNYKAAISILYHLLGANNFAITGSLADYKHLGEDVLINDIDVIIVHEEILERLNPYFKLNKNKEINYPSIPHIKRVYVYNILNIKIEIFLNEKFNEIEKCSFSGLSINFVNIIGRKKELLNFIDLSKKQKDMVRIVKYNKKLKRYNLKK</sequence>